<keyword evidence="4" id="KW-1185">Reference proteome</keyword>
<dbReference type="Gene3D" id="2.40.10.10">
    <property type="entry name" value="Trypsin-like serine proteases"/>
    <property type="match status" value="2"/>
</dbReference>
<comment type="caution">
    <text evidence="3">The sequence shown here is derived from an EMBL/GenBank/DDBJ whole genome shotgun (WGS) entry which is preliminary data.</text>
</comment>
<feature type="domain" description="Peptidase S1" evidence="2">
    <location>
        <begin position="8"/>
        <end position="259"/>
    </location>
</feature>
<accession>A0ABT7EWE7</accession>
<dbReference type="InterPro" id="IPR009003">
    <property type="entry name" value="Peptidase_S1_PA"/>
</dbReference>
<dbReference type="EC" id="3.4.21.-" evidence="3"/>
<dbReference type="GO" id="GO:0016787">
    <property type="term" value="F:hydrolase activity"/>
    <property type="evidence" value="ECO:0007669"/>
    <property type="project" value="UniProtKB-KW"/>
</dbReference>
<dbReference type="RefSeq" id="WP_284479741.1">
    <property type="nucleotide sequence ID" value="NZ_JASNJD010000002.1"/>
</dbReference>
<organism evidence="3 4">
    <name type="scientific">Pseudodonghicola flavimaris</name>
    <dbReference type="NCBI Taxonomy" id="3050036"/>
    <lineage>
        <taxon>Bacteria</taxon>
        <taxon>Pseudomonadati</taxon>
        <taxon>Pseudomonadota</taxon>
        <taxon>Alphaproteobacteria</taxon>
        <taxon>Rhodobacterales</taxon>
        <taxon>Paracoccaceae</taxon>
        <taxon>Pseudodonghicola</taxon>
    </lineage>
</organism>
<dbReference type="SMART" id="SM00020">
    <property type="entry name" value="Tryp_SPc"/>
    <property type="match status" value="1"/>
</dbReference>
<dbReference type="InterPro" id="IPR001254">
    <property type="entry name" value="Trypsin_dom"/>
</dbReference>
<dbReference type="InterPro" id="IPR001314">
    <property type="entry name" value="Peptidase_S1A"/>
</dbReference>
<gene>
    <name evidence="3" type="ORF">QO033_03215</name>
</gene>
<dbReference type="InterPro" id="IPR043504">
    <property type="entry name" value="Peptidase_S1_PA_chymotrypsin"/>
</dbReference>
<dbReference type="PRINTS" id="PR00722">
    <property type="entry name" value="CHYMOTRYPSIN"/>
</dbReference>
<protein>
    <submittedName>
        <fullName evidence="3">Trypsin-like serine protease</fullName>
        <ecNumber evidence="3">3.4.21.-</ecNumber>
    </submittedName>
</protein>
<dbReference type="PROSITE" id="PS00134">
    <property type="entry name" value="TRYPSIN_HIS"/>
    <property type="match status" value="1"/>
</dbReference>
<reference evidence="3 4" key="1">
    <citation type="submission" date="2023-05" db="EMBL/GenBank/DDBJ databases">
        <title>Pseudodonghicola sp. nov.</title>
        <authorList>
            <person name="Huang J."/>
        </authorList>
    </citation>
    <scope>NUCLEOTIDE SEQUENCE [LARGE SCALE GENOMIC DNA]</scope>
    <source>
        <strain evidence="3 4">IC7</strain>
    </source>
</reference>
<proteinExistence type="predicted"/>
<dbReference type="EMBL" id="JASNJD010000002">
    <property type="protein sequence ID" value="MDK3016669.1"/>
    <property type="molecule type" value="Genomic_DNA"/>
</dbReference>
<keyword evidence="1" id="KW-0732">Signal</keyword>
<sequence length="263" mass="28009">MAVLPVVVAAGDARPQRLDSLEAGRAWQAVGRLNIDGKGFCTGTLIDTDLVLTAAHCLFDKKTKQRIRPEMVEFRAGWRNGRASAYRGVRRAVVHPDYVYDGSVTSERVRNDLALLQLAQPIRNTTVMPFHTASRPGSGDEVGVVSYARDRAEAPTLQEVCGILARQEGILVMSCDVDFGSSGAPIFSFAGGVPRIVSIVSAKAEVRGDQVALGTELGEPMELLRAIMDAGRGYAEAPPPGVGHVVVGDARNDTGAKFVRPGG</sequence>
<dbReference type="InterPro" id="IPR018114">
    <property type="entry name" value="TRYPSIN_HIS"/>
</dbReference>
<dbReference type="PROSITE" id="PS50240">
    <property type="entry name" value="TRYPSIN_DOM"/>
    <property type="match status" value="1"/>
</dbReference>
<dbReference type="InterPro" id="IPR050966">
    <property type="entry name" value="Glutamyl_endopeptidase"/>
</dbReference>
<dbReference type="SUPFAM" id="SSF50494">
    <property type="entry name" value="Trypsin-like serine proteases"/>
    <property type="match status" value="1"/>
</dbReference>
<evidence type="ECO:0000259" key="2">
    <source>
        <dbReference type="PROSITE" id="PS50240"/>
    </source>
</evidence>
<evidence type="ECO:0000313" key="4">
    <source>
        <dbReference type="Proteomes" id="UP001243757"/>
    </source>
</evidence>
<dbReference type="PANTHER" id="PTHR15462">
    <property type="entry name" value="SERINE PROTEASE"/>
    <property type="match status" value="1"/>
</dbReference>
<dbReference type="Proteomes" id="UP001243757">
    <property type="component" value="Unassembled WGS sequence"/>
</dbReference>
<evidence type="ECO:0000256" key="1">
    <source>
        <dbReference type="ARBA" id="ARBA00022729"/>
    </source>
</evidence>
<dbReference type="Pfam" id="PF00089">
    <property type="entry name" value="Trypsin"/>
    <property type="match status" value="1"/>
</dbReference>
<evidence type="ECO:0000313" key="3">
    <source>
        <dbReference type="EMBL" id="MDK3016669.1"/>
    </source>
</evidence>
<keyword evidence="3" id="KW-0378">Hydrolase</keyword>
<name>A0ABT7EWE7_9RHOB</name>
<dbReference type="PANTHER" id="PTHR15462:SF8">
    <property type="entry name" value="SERINE PROTEASE"/>
    <property type="match status" value="1"/>
</dbReference>